<dbReference type="AlphaFoldDB" id="A0A8H5FUW0"/>
<feature type="transmembrane region" description="Helical" evidence="2">
    <location>
        <begin position="549"/>
        <end position="574"/>
    </location>
</feature>
<dbReference type="InterPro" id="IPR039524">
    <property type="entry name" value="PIGO/GPI13"/>
</dbReference>
<feature type="transmembrane region" description="Helical" evidence="2">
    <location>
        <begin position="221"/>
        <end position="246"/>
    </location>
</feature>
<sequence>MSNLSRNEALVSFKLTLGLCLMALFEGGILTLGVICIFLLSPRRIHLSKQQKILRGYIVVLLLINCIYLASYFLHSQVILLYIIMGYSVGDSRGYQISLALSLLTNVLPGLIVGLTDGLLVWRCYRVQYALGGSQIGGSQRKNIFWIIPLCLWVATAVIFLTAVCLTTTRLDLSPTLVTTALALNALSNVFATCFIVTRLIQHRRMIIERFGDRAPPLRHLHIASMILQSAAVNVPTSILAAVGIAPNQVLGWVTAPIAVACQSAVPNALPTDVFVGVPVHTATWASQAGLSLCRADSTLGGIGRNQGHEGDRKSCWEGVELFADIYRRYKIYGSTNKDVDQEETETEPITFLMTIPLAILLSFIFYATGYECMISSMQSRTGFVFPERMKYPWGVLSVVLSAAGPFLLLDIAAAALNSGWRRLPMPRPALPSNTFRAKNGTEPSAEPGSKPEDQGVSPGQDVEHSSLLTILLIQSYFLVLLFGTPMSAVVLRRHLMVWKVFTPLFMAAAVEIGVVDLGVLLSVCFIAGRVVDKVGLTRNEALVSFEMALGLCLLALFEGGLFTLAVICISLLSPKRIYHSKQQKILRGYIIVLLLFNYIYLVSRFLKTQLTLLFIIVGYSKGYSKGKRIDVALFYLTNVVPALILGLTDGLLVWRCYRVQHALEGDQIGPSRWKNIFWIIPLCLWVATVVTSLVGGCLITTRLDLATTLEATAYALNALSNVFATCFIITRLVQHRRMIIRRFGDSAPPLRHLRIASIILQSAAVNVPVSILAAVGIAPKQVLGWVAAPVAIACQSFCSILIIKQVALRRVIDEQEGSYQRRTEGGELTSGIIFTDYSTANAHTINQI</sequence>
<keyword evidence="2" id="KW-1133">Transmembrane helix</keyword>
<feature type="transmembrane region" description="Helical" evidence="2">
    <location>
        <begin position="586"/>
        <end position="604"/>
    </location>
</feature>
<feature type="transmembrane region" description="Helical" evidence="2">
    <location>
        <begin position="15"/>
        <end position="40"/>
    </location>
</feature>
<organism evidence="4 5">
    <name type="scientific">Leucocoprinus leucothites</name>
    <dbReference type="NCBI Taxonomy" id="201217"/>
    <lineage>
        <taxon>Eukaryota</taxon>
        <taxon>Fungi</taxon>
        <taxon>Dikarya</taxon>
        <taxon>Basidiomycota</taxon>
        <taxon>Agaricomycotina</taxon>
        <taxon>Agaricomycetes</taxon>
        <taxon>Agaricomycetidae</taxon>
        <taxon>Agaricales</taxon>
        <taxon>Agaricineae</taxon>
        <taxon>Agaricaceae</taxon>
        <taxon>Leucocoprinus</taxon>
    </lineage>
</organism>
<keyword evidence="5" id="KW-1185">Reference proteome</keyword>
<dbReference type="GO" id="GO:0005789">
    <property type="term" value="C:endoplasmic reticulum membrane"/>
    <property type="evidence" value="ECO:0007669"/>
    <property type="project" value="TreeGrafter"/>
</dbReference>
<dbReference type="GO" id="GO:0051377">
    <property type="term" value="F:mannose-ethanolamine phosphotransferase activity"/>
    <property type="evidence" value="ECO:0007669"/>
    <property type="project" value="TreeGrafter"/>
</dbReference>
<evidence type="ECO:0000313" key="4">
    <source>
        <dbReference type="EMBL" id="KAF5350006.1"/>
    </source>
</evidence>
<proteinExistence type="predicted"/>
<dbReference type="EMBL" id="JAACJO010000015">
    <property type="protein sequence ID" value="KAF5350006.1"/>
    <property type="molecule type" value="Genomic_DNA"/>
</dbReference>
<feature type="transmembrane region" description="Helical" evidence="2">
    <location>
        <begin position="754"/>
        <end position="778"/>
    </location>
</feature>
<feature type="transmembrane region" description="Helical" evidence="2">
    <location>
        <begin position="97"/>
        <end position="122"/>
    </location>
</feature>
<feature type="transmembrane region" description="Helical" evidence="2">
    <location>
        <begin position="714"/>
        <end position="734"/>
    </location>
</feature>
<feature type="transmembrane region" description="Helical" evidence="2">
    <location>
        <begin position="143"/>
        <end position="169"/>
    </location>
</feature>
<protein>
    <submittedName>
        <fullName evidence="4">Uncharacterized protein</fullName>
    </submittedName>
</protein>
<gene>
    <name evidence="4" type="ORF">D9756_009051</name>
    <name evidence="3" type="ORF">D9756_010340</name>
</gene>
<feature type="region of interest" description="Disordered" evidence="1">
    <location>
        <begin position="430"/>
        <end position="461"/>
    </location>
</feature>
<keyword evidence="2" id="KW-0472">Membrane</keyword>
<dbReference type="EMBL" id="JAACJO010000023">
    <property type="protein sequence ID" value="KAF5347731.1"/>
    <property type="molecule type" value="Genomic_DNA"/>
</dbReference>
<feature type="transmembrane region" description="Helical" evidence="2">
    <location>
        <begin position="504"/>
        <end position="529"/>
    </location>
</feature>
<dbReference type="PANTHER" id="PTHR23071:SF1">
    <property type="entry name" value="GPI ETHANOLAMINE PHOSPHATE TRANSFERASE 3"/>
    <property type="match status" value="1"/>
</dbReference>
<feature type="transmembrane region" description="Helical" evidence="2">
    <location>
        <begin position="468"/>
        <end position="492"/>
    </location>
</feature>
<feature type="transmembrane region" description="Helical" evidence="2">
    <location>
        <begin position="633"/>
        <end position="655"/>
    </location>
</feature>
<feature type="transmembrane region" description="Helical" evidence="2">
    <location>
        <begin position="350"/>
        <end position="371"/>
    </location>
</feature>
<accession>A0A8H5FUW0</accession>
<feature type="transmembrane region" description="Helical" evidence="2">
    <location>
        <begin position="676"/>
        <end position="702"/>
    </location>
</feature>
<dbReference type="GO" id="GO:0006506">
    <property type="term" value="P:GPI anchor biosynthetic process"/>
    <property type="evidence" value="ECO:0007669"/>
    <property type="project" value="InterPro"/>
</dbReference>
<evidence type="ECO:0000256" key="2">
    <source>
        <dbReference type="SAM" id="Phobius"/>
    </source>
</evidence>
<reference evidence="4 5" key="1">
    <citation type="journal article" date="2020" name="ISME J.">
        <title>Uncovering the hidden diversity of litter-decomposition mechanisms in mushroom-forming fungi.</title>
        <authorList>
            <person name="Floudas D."/>
            <person name="Bentzer J."/>
            <person name="Ahren D."/>
            <person name="Johansson T."/>
            <person name="Persson P."/>
            <person name="Tunlid A."/>
        </authorList>
    </citation>
    <scope>NUCLEOTIDE SEQUENCE [LARGE SCALE GENOMIC DNA]</scope>
    <source>
        <strain evidence="4 5">CBS 146.42</strain>
    </source>
</reference>
<evidence type="ECO:0000313" key="3">
    <source>
        <dbReference type="EMBL" id="KAF5347731.1"/>
    </source>
</evidence>
<dbReference type="OrthoDB" id="272139at2759"/>
<dbReference type="PANTHER" id="PTHR23071">
    <property type="entry name" value="PHOSPHATIDYLINOSITOL GLYCAN"/>
    <property type="match status" value="1"/>
</dbReference>
<feature type="transmembrane region" description="Helical" evidence="2">
    <location>
        <begin position="784"/>
        <end position="804"/>
    </location>
</feature>
<comment type="caution">
    <text evidence="4">The sequence shown here is derived from an EMBL/GenBank/DDBJ whole genome shotgun (WGS) entry which is preliminary data.</text>
</comment>
<feature type="transmembrane region" description="Helical" evidence="2">
    <location>
        <begin position="181"/>
        <end position="201"/>
    </location>
</feature>
<feature type="transmembrane region" description="Helical" evidence="2">
    <location>
        <begin position="60"/>
        <end position="85"/>
    </location>
</feature>
<feature type="transmembrane region" description="Helical" evidence="2">
    <location>
        <begin position="392"/>
        <end position="417"/>
    </location>
</feature>
<dbReference type="Proteomes" id="UP000559027">
    <property type="component" value="Unassembled WGS sequence"/>
</dbReference>
<evidence type="ECO:0000313" key="5">
    <source>
        <dbReference type="Proteomes" id="UP000559027"/>
    </source>
</evidence>
<evidence type="ECO:0000256" key="1">
    <source>
        <dbReference type="SAM" id="MobiDB-lite"/>
    </source>
</evidence>
<keyword evidence="2" id="KW-0812">Transmembrane</keyword>
<name>A0A8H5FUW0_9AGAR</name>